<feature type="chain" id="PRO_5031553452" evidence="1">
    <location>
        <begin position="23"/>
        <end position="260"/>
    </location>
</feature>
<protein>
    <submittedName>
        <fullName evidence="2">Secretion protein</fullName>
    </submittedName>
</protein>
<dbReference type="Proteomes" id="UP000535589">
    <property type="component" value="Unassembled WGS sequence"/>
</dbReference>
<evidence type="ECO:0000256" key="1">
    <source>
        <dbReference type="SAM" id="SignalP"/>
    </source>
</evidence>
<evidence type="ECO:0000313" key="2">
    <source>
        <dbReference type="EMBL" id="NLS13786.1"/>
    </source>
</evidence>
<feature type="signal peptide" evidence="1">
    <location>
        <begin position="1"/>
        <end position="22"/>
    </location>
</feature>
<dbReference type="RefSeq" id="WP_168836882.1">
    <property type="nucleotide sequence ID" value="NZ_JABAIK010000012.1"/>
</dbReference>
<dbReference type="AlphaFoldDB" id="A0A7X8TSH1"/>
<organism evidence="2 3">
    <name type="scientific">Vibrio agarilyticus</name>
    <dbReference type="NCBI Taxonomy" id="2726741"/>
    <lineage>
        <taxon>Bacteria</taxon>
        <taxon>Pseudomonadati</taxon>
        <taxon>Pseudomonadota</taxon>
        <taxon>Gammaproteobacteria</taxon>
        <taxon>Vibrionales</taxon>
        <taxon>Vibrionaceae</taxon>
        <taxon>Vibrio</taxon>
    </lineage>
</organism>
<gene>
    <name evidence="2" type="ORF">HGP28_12880</name>
</gene>
<dbReference type="SUPFAM" id="SSF48452">
    <property type="entry name" value="TPR-like"/>
    <property type="match status" value="1"/>
</dbReference>
<reference evidence="2 3" key="1">
    <citation type="submission" date="2020-04" db="EMBL/GenBank/DDBJ databases">
        <title>Vibrio sp. SM6, a novel species isolated from seawater.</title>
        <authorList>
            <person name="Wang X."/>
        </authorList>
    </citation>
    <scope>NUCLEOTIDE SEQUENCE [LARGE SCALE GENOMIC DNA]</scope>
    <source>
        <strain evidence="2 3">SM6</strain>
    </source>
</reference>
<keyword evidence="1" id="KW-0732">Signal</keyword>
<keyword evidence="3" id="KW-1185">Reference proteome</keyword>
<name>A0A7X8TSH1_9VIBR</name>
<evidence type="ECO:0000313" key="3">
    <source>
        <dbReference type="Proteomes" id="UP000535589"/>
    </source>
</evidence>
<dbReference type="Gene3D" id="1.25.40.10">
    <property type="entry name" value="Tetratricopeptide repeat domain"/>
    <property type="match status" value="1"/>
</dbReference>
<comment type="caution">
    <text evidence="2">The sequence shown here is derived from an EMBL/GenBank/DDBJ whole genome shotgun (WGS) entry which is preliminary data.</text>
</comment>
<sequence length="260" mass="29635">MYKCLILALLLLAGCQSTQTMSFDERSSVNQEKIFTQSNNQQKLIEFYQQALTENEDPLLRIKLARAYLEQGDAESVIFTLAQLSESDDAPTTVEKHESRDWTQARYEMALLQAKAHFYLDQLIEAKLNIDNALALNDRNGEAYNVAGVIAAATGELTQAERYFISARKYFYSDDVVKNNLAVVYLMQHQYRKSYQLLLANYKINPDDQKGRANLVIAMVKLGKSNEARHILTQHYDDVEANRMIAQIETDQFSAQIAAM</sequence>
<accession>A0A7X8TSH1</accession>
<dbReference type="PROSITE" id="PS51257">
    <property type="entry name" value="PROKAR_LIPOPROTEIN"/>
    <property type="match status" value="1"/>
</dbReference>
<proteinExistence type="predicted"/>
<dbReference type="InterPro" id="IPR011990">
    <property type="entry name" value="TPR-like_helical_dom_sf"/>
</dbReference>
<dbReference type="EMBL" id="JABAIK010000012">
    <property type="protein sequence ID" value="NLS13786.1"/>
    <property type="molecule type" value="Genomic_DNA"/>
</dbReference>